<dbReference type="OrthoDB" id="7583637at2"/>
<evidence type="ECO:0000256" key="1">
    <source>
        <dbReference type="SAM" id="MobiDB-lite"/>
    </source>
</evidence>
<reference evidence="2 3" key="1">
    <citation type="submission" date="2017-07" db="EMBL/GenBank/DDBJ databases">
        <authorList>
            <person name="Sun Z.S."/>
            <person name="Albrecht U."/>
            <person name="Echele G."/>
            <person name="Lee C.C."/>
        </authorList>
    </citation>
    <scope>NUCLEOTIDE SEQUENCE [LARGE SCALE GENOMIC DNA]</scope>
    <source>
        <strain evidence="2 3">CGMCC 1.12672</strain>
    </source>
</reference>
<proteinExistence type="predicted"/>
<gene>
    <name evidence="2" type="ORF">SAMN06297144_3162</name>
</gene>
<dbReference type="AlphaFoldDB" id="A0A285R2B2"/>
<feature type="region of interest" description="Disordered" evidence="1">
    <location>
        <begin position="1"/>
        <end position="20"/>
    </location>
</feature>
<evidence type="ECO:0000313" key="3">
    <source>
        <dbReference type="Proteomes" id="UP000219494"/>
    </source>
</evidence>
<name>A0A285R2B2_9SPHN</name>
<keyword evidence="3" id="KW-1185">Reference proteome</keyword>
<protein>
    <submittedName>
        <fullName evidence="2">Uncharacterized protein</fullName>
    </submittedName>
</protein>
<dbReference type="Proteomes" id="UP000219494">
    <property type="component" value="Unassembled WGS sequence"/>
</dbReference>
<organism evidence="2 3">
    <name type="scientific">Sphingomonas guangdongensis</name>
    <dbReference type="NCBI Taxonomy" id="1141890"/>
    <lineage>
        <taxon>Bacteria</taxon>
        <taxon>Pseudomonadati</taxon>
        <taxon>Pseudomonadota</taxon>
        <taxon>Alphaproteobacteria</taxon>
        <taxon>Sphingomonadales</taxon>
        <taxon>Sphingomonadaceae</taxon>
        <taxon>Sphingomonas</taxon>
    </lineage>
</organism>
<accession>A0A285R2B2</accession>
<dbReference type="RefSeq" id="WP_097064854.1">
    <property type="nucleotide sequence ID" value="NZ_OBMI01000003.1"/>
</dbReference>
<sequence length="87" mass="9307">MTDPASLAVEGHNKLGNDAPSGRAVQPILEEAWAIAIDLRRDLGLSEAIAWADGYLEEVREKESSTAAARWVVVISALAELARASVH</sequence>
<evidence type="ECO:0000313" key="2">
    <source>
        <dbReference type="EMBL" id="SOB88024.1"/>
    </source>
</evidence>
<dbReference type="EMBL" id="OBMI01000003">
    <property type="protein sequence ID" value="SOB88024.1"/>
    <property type="molecule type" value="Genomic_DNA"/>
</dbReference>